<name>A0ABD6CTK7_9EURY</name>
<comment type="caution">
    <text evidence="5">The sequence shown here is derived from an EMBL/GenBank/DDBJ whole genome shotgun (WGS) entry which is preliminary data.</text>
</comment>
<evidence type="ECO:0000259" key="4">
    <source>
        <dbReference type="PROSITE" id="PS51371"/>
    </source>
</evidence>
<dbReference type="SMART" id="SM00116">
    <property type="entry name" value="CBS"/>
    <property type="match status" value="2"/>
</dbReference>
<gene>
    <name evidence="5" type="ORF">ACFSBJ_01215</name>
</gene>
<feature type="domain" description="CBS" evidence="4">
    <location>
        <begin position="72"/>
        <end position="128"/>
    </location>
</feature>
<dbReference type="Pfam" id="PF00571">
    <property type="entry name" value="CBS"/>
    <property type="match status" value="2"/>
</dbReference>
<dbReference type="PANTHER" id="PTHR43080">
    <property type="entry name" value="CBS DOMAIN-CONTAINING PROTEIN CBSX3, MITOCHONDRIAL"/>
    <property type="match status" value="1"/>
</dbReference>
<evidence type="ECO:0000256" key="3">
    <source>
        <dbReference type="SAM" id="MobiDB-lite"/>
    </source>
</evidence>
<dbReference type="SUPFAM" id="SSF54631">
    <property type="entry name" value="CBS-domain pair"/>
    <property type="match status" value="1"/>
</dbReference>
<dbReference type="RefSeq" id="WP_256406332.1">
    <property type="nucleotide sequence ID" value="NZ_CP187151.1"/>
</dbReference>
<dbReference type="EMBL" id="JBHUDL010000004">
    <property type="protein sequence ID" value="MFD1632370.1"/>
    <property type="molecule type" value="Genomic_DNA"/>
</dbReference>
<reference evidence="5 6" key="1">
    <citation type="journal article" date="2019" name="Int. J. Syst. Evol. Microbiol.">
        <title>The Global Catalogue of Microorganisms (GCM) 10K type strain sequencing project: providing services to taxonomists for standard genome sequencing and annotation.</title>
        <authorList>
            <consortium name="The Broad Institute Genomics Platform"/>
            <consortium name="The Broad Institute Genome Sequencing Center for Infectious Disease"/>
            <person name="Wu L."/>
            <person name="Ma J."/>
        </authorList>
    </citation>
    <scope>NUCLEOTIDE SEQUENCE [LARGE SCALE GENOMIC DNA]</scope>
    <source>
        <strain evidence="5 6">CGMCC 1.10594</strain>
    </source>
</reference>
<feature type="domain" description="CBS" evidence="4">
    <location>
        <begin position="10"/>
        <end position="68"/>
    </location>
</feature>
<evidence type="ECO:0000313" key="5">
    <source>
        <dbReference type="EMBL" id="MFD1632370.1"/>
    </source>
</evidence>
<dbReference type="InterPro" id="IPR000644">
    <property type="entry name" value="CBS_dom"/>
</dbReference>
<organism evidence="5 6">
    <name type="scientific">Haloplanus ruber</name>
    <dbReference type="NCBI Taxonomy" id="869892"/>
    <lineage>
        <taxon>Archaea</taxon>
        <taxon>Methanobacteriati</taxon>
        <taxon>Methanobacteriota</taxon>
        <taxon>Stenosarchaea group</taxon>
        <taxon>Halobacteria</taxon>
        <taxon>Halobacteriales</taxon>
        <taxon>Haloferacaceae</taxon>
        <taxon>Haloplanus</taxon>
    </lineage>
</organism>
<dbReference type="PANTHER" id="PTHR43080:SF2">
    <property type="entry name" value="CBS DOMAIN-CONTAINING PROTEIN"/>
    <property type="match status" value="1"/>
</dbReference>
<accession>A0ABD6CTK7</accession>
<dbReference type="Gene3D" id="3.10.580.10">
    <property type="entry name" value="CBS-domain"/>
    <property type="match status" value="1"/>
</dbReference>
<evidence type="ECO:0000256" key="1">
    <source>
        <dbReference type="ARBA" id="ARBA00023122"/>
    </source>
</evidence>
<dbReference type="InterPro" id="IPR051257">
    <property type="entry name" value="Diverse_CBS-Domain"/>
</dbReference>
<evidence type="ECO:0000313" key="6">
    <source>
        <dbReference type="Proteomes" id="UP001597075"/>
    </source>
</evidence>
<evidence type="ECO:0000256" key="2">
    <source>
        <dbReference type="PROSITE-ProRule" id="PRU00703"/>
    </source>
</evidence>
<dbReference type="Proteomes" id="UP001597075">
    <property type="component" value="Unassembled WGS sequence"/>
</dbReference>
<dbReference type="PROSITE" id="PS51371">
    <property type="entry name" value="CBS"/>
    <property type="match status" value="2"/>
</dbReference>
<protein>
    <submittedName>
        <fullName evidence="5">CBS domain-containing protein</fullName>
    </submittedName>
</protein>
<dbReference type="AlphaFoldDB" id="A0ABD6CTK7"/>
<dbReference type="InterPro" id="IPR046342">
    <property type="entry name" value="CBS_dom_sf"/>
</dbReference>
<feature type="compositionally biased region" description="Polar residues" evidence="3">
    <location>
        <begin position="1"/>
        <end position="10"/>
    </location>
</feature>
<proteinExistence type="predicted"/>
<sequence>MIETTLSSADLRSPPTISPGTPVSEAAEYLRRPPVSALPVLDEGAVVGIITAADLVAMVAETDGRPPVRVIMSSPVTTVSPETTVSGAAERMRTAGVKHLPVVDDEGYRGLLSVTDLSPYLPRHQLNVEWRDDPLSIESDGGRELPADD</sequence>
<feature type="region of interest" description="Disordered" evidence="3">
    <location>
        <begin position="1"/>
        <end position="24"/>
    </location>
</feature>
<keyword evidence="6" id="KW-1185">Reference proteome</keyword>
<keyword evidence="1 2" id="KW-0129">CBS domain</keyword>